<name>A2F251_TRIV3</name>
<dbReference type="SMART" id="SM00220">
    <property type="entry name" value="S_TKc"/>
    <property type="match status" value="1"/>
</dbReference>
<dbReference type="VEuPathDB" id="TrichDB:TVAGG3_0971250"/>
<dbReference type="InterPro" id="IPR000719">
    <property type="entry name" value="Prot_kinase_dom"/>
</dbReference>
<evidence type="ECO:0000259" key="1">
    <source>
        <dbReference type="PROSITE" id="PS50011"/>
    </source>
</evidence>
<dbReference type="PROSITE" id="PS50011">
    <property type="entry name" value="PROTEIN_KINASE_DOM"/>
    <property type="match status" value="1"/>
</dbReference>
<reference evidence="2" key="1">
    <citation type="submission" date="2006-10" db="EMBL/GenBank/DDBJ databases">
        <authorList>
            <person name="Amadeo P."/>
            <person name="Zhao Q."/>
            <person name="Wortman J."/>
            <person name="Fraser-Liggett C."/>
            <person name="Carlton J."/>
        </authorList>
    </citation>
    <scope>NUCLEOTIDE SEQUENCE</scope>
    <source>
        <strain evidence="2">G3</strain>
    </source>
</reference>
<keyword evidence="3" id="KW-1185">Reference proteome</keyword>
<dbReference type="Pfam" id="PF07714">
    <property type="entry name" value="PK_Tyr_Ser-Thr"/>
    <property type="match status" value="1"/>
</dbReference>
<dbReference type="Proteomes" id="UP000001542">
    <property type="component" value="Unassembled WGS sequence"/>
</dbReference>
<dbReference type="PANTHER" id="PTHR23257:SF958">
    <property type="entry name" value="SERINE_THREONINE-PROTEIN KINASE WNK4"/>
    <property type="match status" value="1"/>
</dbReference>
<dbReference type="OrthoDB" id="339325at2759"/>
<reference evidence="2" key="2">
    <citation type="journal article" date="2007" name="Science">
        <title>Draft genome sequence of the sexually transmitted pathogen Trichomonas vaginalis.</title>
        <authorList>
            <person name="Carlton J.M."/>
            <person name="Hirt R.P."/>
            <person name="Silva J.C."/>
            <person name="Delcher A.L."/>
            <person name="Schatz M."/>
            <person name="Zhao Q."/>
            <person name="Wortman J.R."/>
            <person name="Bidwell S.L."/>
            <person name="Alsmark U.C.M."/>
            <person name="Besteiro S."/>
            <person name="Sicheritz-Ponten T."/>
            <person name="Noel C.J."/>
            <person name="Dacks J.B."/>
            <person name="Foster P.G."/>
            <person name="Simillion C."/>
            <person name="Van de Peer Y."/>
            <person name="Miranda-Saavedra D."/>
            <person name="Barton G.J."/>
            <person name="Westrop G.D."/>
            <person name="Mueller S."/>
            <person name="Dessi D."/>
            <person name="Fiori P.L."/>
            <person name="Ren Q."/>
            <person name="Paulsen I."/>
            <person name="Zhang H."/>
            <person name="Bastida-Corcuera F.D."/>
            <person name="Simoes-Barbosa A."/>
            <person name="Brown M.T."/>
            <person name="Hayes R.D."/>
            <person name="Mukherjee M."/>
            <person name="Okumura C.Y."/>
            <person name="Schneider R."/>
            <person name="Smith A.J."/>
            <person name="Vanacova S."/>
            <person name="Villalvazo M."/>
            <person name="Haas B.J."/>
            <person name="Pertea M."/>
            <person name="Feldblyum T.V."/>
            <person name="Utterback T.R."/>
            <person name="Shu C.L."/>
            <person name="Osoegawa K."/>
            <person name="de Jong P.J."/>
            <person name="Hrdy I."/>
            <person name="Horvathova L."/>
            <person name="Zubacova Z."/>
            <person name="Dolezal P."/>
            <person name="Malik S.B."/>
            <person name="Logsdon J.M. Jr."/>
            <person name="Henze K."/>
            <person name="Gupta A."/>
            <person name="Wang C.C."/>
            <person name="Dunne R.L."/>
            <person name="Upcroft J.A."/>
            <person name="Upcroft P."/>
            <person name="White O."/>
            <person name="Salzberg S.L."/>
            <person name="Tang P."/>
            <person name="Chiu C.-H."/>
            <person name="Lee Y.-S."/>
            <person name="Embley T.M."/>
            <person name="Coombs G.H."/>
            <person name="Mottram J.C."/>
            <person name="Tachezy J."/>
            <person name="Fraser-Liggett C.M."/>
            <person name="Johnson P.J."/>
        </authorList>
    </citation>
    <scope>NUCLEOTIDE SEQUENCE [LARGE SCALE GENOMIC DNA]</scope>
    <source>
        <strain evidence="2">G3</strain>
    </source>
</reference>
<dbReference type="EMBL" id="DS113581">
    <property type="protein sequence ID" value="EAY01050.1"/>
    <property type="molecule type" value="Genomic_DNA"/>
</dbReference>
<evidence type="ECO:0000313" key="3">
    <source>
        <dbReference type="Proteomes" id="UP000001542"/>
    </source>
</evidence>
<dbReference type="PANTHER" id="PTHR23257">
    <property type="entry name" value="SERINE-THREONINE PROTEIN KINASE"/>
    <property type="match status" value="1"/>
</dbReference>
<dbReference type="GO" id="GO:0007165">
    <property type="term" value="P:signal transduction"/>
    <property type="evidence" value="ECO:0000318"/>
    <property type="project" value="GO_Central"/>
</dbReference>
<keyword evidence="2" id="KW-0808">Transferase</keyword>
<dbReference type="VEuPathDB" id="TrichDB:TVAG_295840"/>
<dbReference type="CDD" id="cd13999">
    <property type="entry name" value="STKc_MAP3K-like"/>
    <property type="match status" value="1"/>
</dbReference>
<dbReference type="PRINTS" id="PR00109">
    <property type="entry name" value="TYRKINASE"/>
</dbReference>
<dbReference type="InterPro" id="IPR050167">
    <property type="entry name" value="Ser_Thr_protein_kinase"/>
</dbReference>
<dbReference type="RefSeq" id="XP_001330088.1">
    <property type="nucleotide sequence ID" value="XM_001330053.1"/>
</dbReference>
<dbReference type="InParanoid" id="A2F251"/>
<accession>A2F251</accession>
<keyword evidence="2" id="KW-0418">Kinase</keyword>
<feature type="domain" description="Protein kinase" evidence="1">
    <location>
        <begin position="22"/>
        <end position="280"/>
    </location>
</feature>
<proteinExistence type="predicted"/>
<dbReference type="GO" id="GO:0005524">
    <property type="term" value="F:ATP binding"/>
    <property type="evidence" value="ECO:0007669"/>
    <property type="project" value="InterPro"/>
</dbReference>
<dbReference type="InterPro" id="IPR001245">
    <property type="entry name" value="Ser-Thr/Tyr_kinase_cat_dom"/>
</dbReference>
<gene>
    <name evidence="2" type="ORF">TVAG_295840</name>
</gene>
<dbReference type="KEGG" id="tva:4758874"/>
<evidence type="ECO:0000313" key="2">
    <source>
        <dbReference type="EMBL" id="EAY01050.1"/>
    </source>
</evidence>
<dbReference type="SUPFAM" id="SSF56112">
    <property type="entry name" value="Protein kinase-like (PK-like)"/>
    <property type="match status" value="1"/>
</dbReference>
<dbReference type="SMR" id="A2F251"/>
<sequence>MEDELNSLSEELRDYVIQREDFSVEKIIAEGGHGKVYFARNKTNQISCALKELNVEAFNDKTIKEYKQEIKVMSLSNNFFVVPFVGFTTKHPYTIITRFIPNGSVYEALHSTDSSKKLTGTQKTIIALGVAAGMAHLHSRGIIHRDLKSLNVLLDSKTYPKICDFGLSHFDTDSSIIDQNTGTPHLMAPELFESKPYTNKVDVYSYGILLYELLTSKIPFNGMTSLQIMNAVCIEKKRPKIPDSAPEKLKFLINLCWSQNPDFRPSFDSIYQLFADHKVGFDQTDFNEVDKLISEFSSMSDKYSNSIAYRYSKDIVNDQNEEDIINYISIIEFGDKDSIEICAKTLPLKQIPNFFEAVRYFLKNTKNEIPILKDLLIIILKMITTNTKNTKAFANSGIIDILPFNSDYYKISFSILEPVIEIYPRTVTEDIIEAIFAFSESDPLKVLRLSKIVSLHFDSLEKTKWFFANELMNRSETFMNTKYSLLYIRILRQIL</sequence>
<dbReference type="PROSITE" id="PS00108">
    <property type="entry name" value="PROTEIN_KINASE_ST"/>
    <property type="match status" value="1"/>
</dbReference>
<dbReference type="GO" id="GO:0005737">
    <property type="term" value="C:cytoplasm"/>
    <property type="evidence" value="ECO:0000318"/>
    <property type="project" value="GO_Central"/>
</dbReference>
<dbReference type="eggNOG" id="KOG0192">
    <property type="taxonomic scope" value="Eukaryota"/>
</dbReference>
<dbReference type="AlphaFoldDB" id="A2F251"/>
<dbReference type="GO" id="GO:0004672">
    <property type="term" value="F:protein kinase activity"/>
    <property type="evidence" value="ECO:0000318"/>
    <property type="project" value="GO_Central"/>
</dbReference>
<protein>
    <submittedName>
        <fullName evidence="2">TKL family protein kinase</fullName>
    </submittedName>
</protein>
<organism evidence="2 3">
    <name type="scientific">Trichomonas vaginalis (strain ATCC PRA-98 / G3)</name>
    <dbReference type="NCBI Taxonomy" id="412133"/>
    <lineage>
        <taxon>Eukaryota</taxon>
        <taxon>Metamonada</taxon>
        <taxon>Parabasalia</taxon>
        <taxon>Trichomonadida</taxon>
        <taxon>Trichomonadidae</taxon>
        <taxon>Trichomonas</taxon>
    </lineage>
</organism>
<dbReference type="STRING" id="5722.A2F251"/>
<dbReference type="InterPro" id="IPR011009">
    <property type="entry name" value="Kinase-like_dom_sf"/>
</dbReference>
<dbReference type="OMA" id="FFANELM"/>
<dbReference type="InterPro" id="IPR008271">
    <property type="entry name" value="Ser/Thr_kinase_AS"/>
</dbReference>
<dbReference type="Gene3D" id="1.10.510.10">
    <property type="entry name" value="Transferase(Phosphotransferase) domain 1"/>
    <property type="match status" value="1"/>
</dbReference>